<evidence type="ECO:0000313" key="2">
    <source>
        <dbReference type="EMBL" id="KAF5826825.1"/>
    </source>
</evidence>
<evidence type="ECO:0000256" key="1">
    <source>
        <dbReference type="SAM" id="MobiDB-lite"/>
    </source>
</evidence>
<name>A0ABQ7FWW9_DUNSA</name>
<reference evidence="2" key="1">
    <citation type="submission" date="2017-08" db="EMBL/GenBank/DDBJ databases">
        <authorList>
            <person name="Polle J.E."/>
            <person name="Barry K."/>
            <person name="Cushman J."/>
            <person name="Schmutz J."/>
            <person name="Tran D."/>
            <person name="Hathwaick L.T."/>
            <person name="Yim W.C."/>
            <person name="Jenkins J."/>
            <person name="Mckie-Krisberg Z.M."/>
            <person name="Prochnik S."/>
            <person name="Lindquist E."/>
            <person name="Dockter R.B."/>
            <person name="Adam C."/>
            <person name="Molina H."/>
            <person name="Bunkerborg J."/>
            <person name="Jin E."/>
            <person name="Buchheim M."/>
            <person name="Magnuson J."/>
        </authorList>
    </citation>
    <scope>NUCLEOTIDE SEQUENCE</scope>
    <source>
        <strain evidence="2">CCAP 19/18</strain>
    </source>
</reference>
<evidence type="ECO:0008006" key="4">
    <source>
        <dbReference type="Google" id="ProtNLM"/>
    </source>
</evidence>
<keyword evidence="3" id="KW-1185">Reference proteome</keyword>
<evidence type="ECO:0000313" key="3">
    <source>
        <dbReference type="Proteomes" id="UP000815325"/>
    </source>
</evidence>
<accession>A0ABQ7FWW9</accession>
<proteinExistence type="predicted"/>
<dbReference type="EMBL" id="MU070693">
    <property type="protein sequence ID" value="KAF5826825.1"/>
    <property type="molecule type" value="Genomic_DNA"/>
</dbReference>
<feature type="region of interest" description="Disordered" evidence="1">
    <location>
        <begin position="1"/>
        <end position="85"/>
    </location>
</feature>
<sequence length="85" mass="9132">MSRRESSAGDKPPSGASGSNKAPDRPSKQWNGPGPPPMQRMSSLNRRGGGGVRSSRRSSRRSQLGTTGEGQQRKLEVCMPLKRIA</sequence>
<protein>
    <recommendedName>
        <fullName evidence="4">Encoded protein</fullName>
    </recommendedName>
</protein>
<gene>
    <name evidence="2" type="ORF">DUNSADRAFT_1931</name>
</gene>
<comment type="caution">
    <text evidence="2">The sequence shown here is derived from an EMBL/GenBank/DDBJ whole genome shotgun (WGS) entry which is preliminary data.</text>
</comment>
<dbReference type="Proteomes" id="UP000815325">
    <property type="component" value="Unassembled WGS sequence"/>
</dbReference>
<organism evidence="2 3">
    <name type="scientific">Dunaliella salina</name>
    <name type="common">Green alga</name>
    <name type="synonym">Protococcus salinus</name>
    <dbReference type="NCBI Taxonomy" id="3046"/>
    <lineage>
        <taxon>Eukaryota</taxon>
        <taxon>Viridiplantae</taxon>
        <taxon>Chlorophyta</taxon>
        <taxon>core chlorophytes</taxon>
        <taxon>Chlorophyceae</taxon>
        <taxon>CS clade</taxon>
        <taxon>Chlamydomonadales</taxon>
        <taxon>Dunaliellaceae</taxon>
        <taxon>Dunaliella</taxon>
    </lineage>
</organism>